<gene>
    <name evidence="1" type="ORF">ND855_01640</name>
</gene>
<comment type="caution">
    <text evidence="1">The sequence shown here is derived from an EMBL/GenBank/DDBJ whole genome shotgun (WGS) entry which is preliminary data.</text>
</comment>
<reference evidence="1 2" key="1">
    <citation type="submission" date="2022-06" db="EMBL/GenBank/DDBJ databases">
        <title>Leptospira isolates from biofilms formed at urban environments.</title>
        <authorList>
            <person name="Ribeiro P.S."/>
            <person name="Sousa T."/>
            <person name="Carvalho N."/>
            <person name="Aburjaile F."/>
            <person name="Neves F."/>
            <person name="Oliveira D."/>
            <person name="Blanco L."/>
            <person name="Lima J."/>
            <person name="Costa F."/>
            <person name="Brenig B."/>
            <person name="Soares S."/>
            <person name="Ramos R."/>
            <person name="Goes-Neto A."/>
            <person name="Matiuzzi M."/>
            <person name="Azevedo V."/>
            <person name="Ristow P."/>
        </authorList>
    </citation>
    <scope>NUCLEOTIDE SEQUENCE [LARGE SCALE GENOMIC DNA]</scope>
    <source>
        <strain evidence="1 2">VSF14</strain>
    </source>
</reference>
<accession>A0ABT3M357</accession>
<dbReference type="EMBL" id="JAMQPR010000001">
    <property type="protein sequence ID" value="MCW7502810.1"/>
    <property type="molecule type" value="Genomic_DNA"/>
</dbReference>
<proteinExistence type="predicted"/>
<dbReference type="RefSeq" id="WP_265356895.1">
    <property type="nucleotide sequence ID" value="NZ_JAMQPR010000001.1"/>
</dbReference>
<organism evidence="1 2">
    <name type="scientific">Leptospira paudalimensis</name>
    <dbReference type="NCBI Taxonomy" id="2950024"/>
    <lineage>
        <taxon>Bacteria</taxon>
        <taxon>Pseudomonadati</taxon>
        <taxon>Spirochaetota</taxon>
        <taxon>Spirochaetia</taxon>
        <taxon>Leptospirales</taxon>
        <taxon>Leptospiraceae</taxon>
        <taxon>Leptospira</taxon>
    </lineage>
</organism>
<keyword evidence="2" id="KW-1185">Reference proteome</keyword>
<protein>
    <submittedName>
        <fullName evidence="1">Uncharacterized protein</fullName>
    </submittedName>
</protein>
<evidence type="ECO:0000313" key="1">
    <source>
        <dbReference type="EMBL" id="MCW7502810.1"/>
    </source>
</evidence>
<evidence type="ECO:0000313" key="2">
    <source>
        <dbReference type="Proteomes" id="UP001208794"/>
    </source>
</evidence>
<sequence length="535" mass="59394">MAQFMNILSKFYTLISLLLHLSVLMITITNCKLNLNNPSDPRSRSYFETALWNEYLKTLCDPNTRGSVRLGSGSYKVFPYSLELLKNGNLAVTAGVFEDVTWKGRTGGIQYSFSGTLGTTMNVIVFILNGRTFEIEWLDYLGPTTSTSEEVNFAPVREMSNGDIVVYTNVNGTQGTPISGKANTDAFLVARYNQKGNRIWHTYLDLPVNSFLLNKFALVVDKNDQIHLFFIHNTNSSNTPDTTGFIEFPSTKVASDGTNIGQREIGWAILKSDGTPTTQTYLPSINSVEISTAELGPNNNILIGGSAQDNFSGFPGHPLPSYSRIVLANLSINNHSIQNVTYLGNSSTSFNLGDINTLTGGSDGIFASGNSAGGFGNPIHSYQFYPSGNYRNHILLKFDWNGNLIWNQFIGSTNTNVLEFFPKITYIPFIDEFRGNILSPTDGTRFTGLDELSYGNGKNELQDVTFRLRGSDGRIKSVYYETNVSVSPPPNVLFDFNIQYRNVCYGRIVTLSRYLNYPAEEGFLEVKTRPGFEEP</sequence>
<name>A0ABT3M357_9LEPT</name>
<dbReference type="Proteomes" id="UP001208794">
    <property type="component" value="Unassembled WGS sequence"/>
</dbReference>